<keyword evidence="3" id="KW-1185">Reference proteome</keyword>
<dbReference type="AlphaFoldDB" id="B4HEC6"/>
<dbReference type="EMBL" id="CH480815">
    <property type="protein sequence ID" value="EDW41080.1"/>
    <property type="molecule type" value="Genomic_DNA"/>
</dbReference>
<name>B4HEC6_DROSE</name>
<evidence type="ECO:0000313" key="2">
    <source>
        <dbReference type="EMBL" id="EDW41080.1"/>
    </source>
</evidence>
<evidence type="ECO:0000256" key="1">
    <source>
        <dbReference type="SAM" id="MobiDB-lite"/>
    </source>
</evidence>
<feature type="compositionally biased region" description="Low complexity" evidence="1">
    <location>
        <begin position="46"/>
        <end position="64"/>
    </location>
</feature>
<gene>
    <name evidence="2" type="primary">Dsec\GM24760</name>
    <name evidence="2" type="ORF">Dsec_GM24760</name>
</gene>
<protein>
    <submittedName>
        <fullName evidence="2">GM24760</fullName>
    </submittedName>
</protein>
<evidence type="ECO:0000313" key="3">
    <source>
        <dbReference type="Proteomes" id="UP000001292"/>
    </source>
</evidence>
<organism evidence="3">
    <name type="scientific">Drosophila sechellia</name>
    <name type="common">Fruit fly</name>
    <dbReference type="NCBI Taxonomy" id="7238"/>
    <lineage>
        <taxon>Eukaryota</taxon>
        <taxon>Metazoa</taxon>
        <taxon>Ecdysozoa</taxon>
        <taxon>Arthropoda</taxon>
        <taxon>Hexapoda</taxon>
        <taxon>Insecta</taxon>
        <taxon>Pterygota</taxon>
        <taxon>Neoptera</taxon>
        <taxon>Endopterygota</taxon>
        <taxon>Diptera</taxon>
        <taxon>Brachycera</taxon>
        <taxon>Muscomorpha</taxon>
        <taxon>Ephydroidea</taxon>
        <taxon>Drosophilidae</taxon>
        <taxon>Drosophila</taxon>
        <taxon>Sophophora</taxon>
    </lineage>
</organism>
<dbReference type="OMA" id="RANVNSH"/>
<reference evidence="2 3" key="1">
    <citation type="journal article" date="2007" name="Nature">
        <title>Evolution of genes and genomes on the Drosophila phylogeny.</title>
        <authorList>
            <consortium name="Drosophila 12 Genomes Consortium"/>
            <person name="Clark A.G."/>
            <person name="Eisen M.B."/>
            <person name="Smith D.R."/>
            <person name="Bergman C.M."/>
            <person name="Oliver B."/>
            <person name="Markow T.A."/>
            <person name="Kaufman T.C."/>
            <person name="Kellis M."/>
            <person name="Gelbart W."/>
            <person name="Iyer V.N."/>
            <person name="Pollard D.A."/>
            <person name="Sackton T.B."/>
            <person name="Larracuente A.M."/>
            <person name="Singh N.D."/>
            <person name="Abad J.P."/>
            <person name="Abt D.N."/>
            <person name="Adryan B."/>
            <person name="Aguade M."/>
            <person name="Akashi H."/>
            <person name="Anderson W.W."/>
            <person name="Aquadro C.F."/>
            <person name="Ardell D.H."/>
            <person name="Arguello R."/>
            <person name="Artieri C.G."/>
            <person name="Barbash D.A."/>
            <person name="Barker D."/>
            <person name="Barsanti P."/>
            <person name="Batterham P."/>
            <person name="Batzoglou S."/>
            <person name="Begun D."/>
            <person name="Bhutkar A."/>
            <person name="Blanco E."/>
            <person name="Bosak S.A."/>
            <person name="Bradley R.K."/>
            <person name="Brand A.D."/>
            <person name="Brent M.R."/>
            <person name="Brooks A.N."/>
            <person name="Brown R.H."/>
            <person name="Butlin R.K."/>
            <person name="Caggese C."/>
            <person name="Calvi B.R."/>
            <person name="Bernardo de Carvalho A."/>
            <person name="Caspi A."/>
            <person name="Castrezana S."/>
            <person name="Celniker S.E."/>
            <person name="Chang J.L."/>
            <person name="Chapple C."/>
            <person name="Chatterji S."/>
            <person name="Chinwalla A."/>
            <person name="Civetta A."/>
            <person name="Clifton S.W."/>
            <person name="Comeron J.M."/>
            <person name="Costello J.C."/>
            <person name="Coyne J.A."/>
            <person name="Daub J."/>
            <person name="David R.G."/>
            <person name="Delcher A.L."/>
            <person name="Delehaunty K."/>
            <person name="Do C.B."/>
            <person name="Ebling H."/>
            <person name="Edwards K."/>
            <person name="Eickbush T."/>
            <person name="Evans J.D."/>
            <person name="Filipski A."/>
            <person name="Findeiss S."/>
            <person name="Freyhult E."/>
            <person name="Fulton L."/>
            <person name="Fulton R."/>
            <person name="Garcia A.C."/>
            <person name="Gardiner A."/>
            <person name="Garfield D.A."/>
            <person name="Garvin B.E."/>
            <person name="Gibson G."/>
            <person name="Gilbert D."/>
            <person name="Gnerre S."/>
            <person name="Godfrey J."/>
            <person name="Good R."/>
            <person name="Gotea V."/>
            <person name="Gravely B."/>
            <person name="Greenberg A.J."/>
            <person name="Griffiths-Jones S."/>
            <person name="Gross S."/>
            <person name="Guigo R."/>
            <person name="Gustafson E.A."/>
            <person name="Haerty W."/>
            <person name="Hahn M.W."/>
            <person name="Halligan D.L."/>
            <person name="Halpern A.L."/>
            <person name="Halter G.M."/>
            <person name="Han M.V."/>
            <person name="Heger A."/>
            <person name="Hillier L."/>
            <person name="Hinrichs A.S."/>
            <person name="Holmes I."/>
            <person name="Hoskins R.A."/>
            <person name="Hubisz M.J."/>
            <person name="Hultmark D."/>
            <person name="Huntley M.A."/>
            <person name="Jaffe D.B."/>
            <person name="Jagadeeshan S."/>
            <person name="Jeck W.R."/>
            <person name="Johnson J."/>
            <person name="Jones C.D."/>
            <person name="Jordan W.C."/>
            <person name="Karpen G.H."/>
            <person name="Kataoka E."/>
            <person name="Keightley P.D."/>
            <person name="Kheradpour P."/>
            <person name="Kirkness E.F."/>
            <person name="Koerich L.B."/>
            <person name="Kristiansen K."/>
            <person name="Kudrna D."/>
            <person name="Kulathinal R.J."/>
            <person name="Kumar S."/>
            <person name="Kwok R."/>
            <person name="Lander E."/>
            <person name="Langley C.H."/>
            <person name="Lapoint R."/>
            <person name="Lazzaro B.P."/>
            <person name="Lee S.J."/>
            <person name="Levesque L."/>
            <person name="Li R."/>
            <person name="Lin C.F."/>
            <person name="Lin M.F."/>
            <person name="Lindblad-Toh K."/>
            <person name="Llopart A."/>
            <person name="Long M."/>
            <person name="Low L."/>
            <person name="Lozovsky E."/>
            <person name="Lu J."/>
            <person name="Luo M."/>
            <person name="Machado C.A."/>
            <person name="Makalowski W."/>
            <person name="Marzo M."/>
            <person name="Matsuda M."/>
            <person name="Matzkin L."/>
            <person name="McAllister B."/>
            <person name="McBride C.S."/>
            <person name="McKernan B."/>
            <person name="McKernan K."/>
            <person name="Mendez-Lago M."/>
            <person name="Minx P."/>
            <person name="Mollenhauer M.U."/>
            <person name="Montooth K."/>
            <person name="Mount S.M."/>
            <person name="Mu X."/>
            <person name="Myers E."/>
            <person name="Negre B."/>
            <person name="Newfeld S."/>
            <person name="Nielsen R."/>
            <person name="Noor M.A."/>
            <person name="O'Grady P."/>
            <person name="Pachter L."/>
            <person name="Papaceit M."/>
            <person name="Parisi M.J."/>
            <person name="Parisi M."/>
            <person name="Parts L."/>
            <person name="Pedersen J.S."/>
            <person name="Pesole G."/>
            <person name="Phillippy A.M."/>
            <person name="Ponting C.P."/>
            <person name="Pop M."/>
            <person name="Porcelli D."/>
            <person name="Powell J.R."/>
            <person name="Prohaska S."/>
            <person name="Pruitt K."/>
            <person name="Puig M."/>
            <person name="Quesneville H."/>
            <person name="Ram K.R."/>
            <person name="Rand D."/>
            <person name="Rasmussen M.D."/>
            <person name="Reed L.K."/>
            <person name="Reenan R."/>
            <person name="Reily A."/>
            <person name="Remington K.A."/>
            <person name="Rieger T.T."/>
            <person name="Ritchie M.G."/>
            <person name="Robin C."/>
            <person name="Rogers Y.H."/>
            <person name="Rohde C."/>
            <person name="Rozas J."/>
            <person name="Rubenfield M.J."/>
            <person name="Ruiz A."/>
            <person name="Russo S."/>
            <person name="Salzberg S.L."/>
            <person name="Sanchez-Gracia A."/>
            <person name="Saranga D.J."/>
            <person name="Sato H."/>
            <person name="Schaeffer S.W."/>
            <person name="Schatz M.C."/>
            <person name="Schlenke T."/>
            <person name="Schwartz R."/>
            <person name="Segarra C."/>
            <person name="Singh R.S."/>
            <person name="Sirot L."/>
            <person name="Sirota M."/>
            <person name="Sisneros N.B."/>
            <person name="Smith C.D."/>
            <person name="Smith T.F."/>
            <person name="Spieth J."/>
            <person name="Stage D.E."/>
            <person name="Stark A."/>
            <person name="Stephan W."/>
            <person name="Strausberg R.L."/>
            <person name="Strempel S."/>
            <person name="Sturgill D."/>
            <person name="Sutton G."/>
            <person name="Sutton G.G."/>
            <person name="Tao W."/>
            <person name="Teichmann S."/>
            <person name="Tobari Y.N."/>
            <person name="Tomimura Y."/>
            <person name="Tsolas J.M."/>
            <person name="Valente V.L."/>
            <person name="Venter E."/>
            <person name="Venter J.C."/>
            <person name="Vicario S."/>
            <person name="Vieira F.G."/>
            <person name="Vilella A.J."/>
            <person name="Villasante A."/>
            <person name="Walenz B."/>
            <person name="Wang J."/>
            <person name="Wasserman M."/>
            <person name="Watts T."/>
            <person name="Wilson D."/>
            <person name="Wilson R.K."/>
            <person name="Wing R.A."/>
            <person name="Wolfner M.F."/>
            <person name="Wong A."/>
            <person name="Wong G.K."/>
            <person name="Wu C.I."/>
            <person name="Wu G."/>
            <person name="Yamamoto D."/>
            <person name="Yang H.P."/>
            <person name="Yang S.P."/>
            <person name="Yorke J.A."/>
            <person name="Yoshida K."/>
            <person name="Zdobnov E."/>
            <person name="Zhang P."/>
            <person name="Zhang Y."/>
            <person name="Zimin A.V."/>
            <person name="Baldwin J."/>
            <person name="Abdouelleil A."/>
            <person name="Abdulkadir J."/>
            <person name="Abebe A."/>
            <person name="Abera B."/>
            <person name="Abreu J."/>
            <person name="Acer S.C."/>
            <person name="Aftuck L."/>
            <person name="Alexander A."/>
            <person name="An P."/>
            <person name="Anderson E."/>
            <person name="Anderson S."/>
            <person name="Arachi H."/>
            <person name="Azer M."/>
            <person name="Bachantsang P."/>
            <person name="Barry A."/>
            <person name="Bayul T."/>
            <person name="Berlin A."/>
            <person name="Bessette D."/>
            <person name="Bloom T."/>
            <person name="Blye J."/>
            <person name="Boguslavskiy L."/>
            <person name="Bonnet C."/>
            <person name="Boukhgalter B."/>
            <person name="Bourzgui I."/>
            <person name="Brown A."/>
            <person name="Cahill P."/>
            <person name="Channer S."/>
            <person name="Cheshatsang Y."/>
            <person name="Chuda L."/>
            <person name="Citroen M."/>
            <person name="Collymore A."/>
            <person name="Cooke P."/>
            <person name="Costello M."/>
            <person name="D'Aco K."/>
            <person name="Daza R."/>
            <person name="De Haan G."/>
            <person name="DeGray S."/>
            <person name="DeMaso C."/>
            <person name="Dhargay N."/>
            <person name="Dooley K."/>
            <person name="Dooley E."/>
            <person name="Doricent M."/>
            <person name="Dorje P."/>
            <person name="Dorjee K."/>
            <person name="Dupes A."/>
            <person name="Elong R."/>
            <person name="Falk J."/>
            <person name="Farina A."/>
            <person name="Faro S."/>
            <person name="Ferguson D."/>
            <person name="Fisher S."/>
            <person name="Foley C.D."/>
            <person name="Franke A."/>
            <person name="Friedrich D."/>
            <person name="Gadbois L."/>
            <person name="Gearin G."/>
            <person name="Gearin C.R."/>
            <person name="Giannoukos G."/>
            <person name="Goode T."/>
            <person name="Graham J."/>
            <person name="Grandbois E."/>
            <person name="Grewal S."/>
            <person name="Gyaltsen K."/>
            <person name="Hafez N."/>
            <person name="Hagos B."/>
            <person name="Hall J."/>
            <person name="Henson C."/>
            <person name="Hollinger A."/>
            <person name="Honan T."/>
            <person name="Huard M.D."/>
            <person name="Hughes L."/>
            <person name="Hurhula B."/>
            <person name="Husby M.E."/>
            <person name="Kamat A."/>
            <person name="Kanga B."/>
            <person name="Kashin S."/>
            <person name="Khazanovich D."/>
            <person name="Kisner P."/>
            <person name="Lance K."/>
            <person name="Lara M."/>
            <person name="Lee W."/>
            <person name="Lennon N."/>
            <person name="Letendre F."/>
            <person name="LeVine R."/>
            <person name="Lipovsky A."/>
            <person name="Liu X."/>
            <person name="Liu J."/>
            <person name="Liu S."/>
            <person name="Lokyitsang T."/>
            <person name="Lokyitsang Y."/>
            <person name="Lubonja R."/>
            <person name="Lui A."/>
            <person name="MacDonald P."/>
            <person name="Magnisalis V."/>
            <person name="Maru K."/>
            <person name="Matthews C."/>
            <person name="McCusker W."/>
            <person name="McDonough S."/>
            <person name="Mehta T."/>
            <person name="Meldrim J."/>
            <person name="Meneus L."/>
            <person name="Mihai O."/>
            <person name="Mihalev A."/>
            <person name="Mihova T."/>
            <person name="Mittelman R."/>
            <person name="Mlenga V."/>
            <person name="Montmayeur A."/>
            <person name="Mulrain L."/>
            <person name="Navidi A."/>
            <person name="Naylor J."/>
            <person name="Negash T."/>
            <person name="Nguyen T."/>
            <person name="Nguyen N."/>
            <person name="Nicol R."/>
            <person name="Norbu C."/>
            <person name="Norbu N."/>
            <person name="Novod N."/>
            <person name="O'Neill B."/>
            <person name="Osman S."/>
            <person name="Markiewicz E."/>
            <person name="Oyono O.L."/>
            <person name="Patti C."/>
            <person name="Phunkhang P."/>
            <person name="Pierre F."/>
            <person name="Priest M."/>
            <person name="Raghuraman S."/>
            <person name="Rege F."/>
            <person name="Reyes R."/>
            <person name="Rise C."/>
            <person name="Rogov P."/>
            <person name="Ross K."/>
            <person name="Ryan E."/>
            <person name="Settipalli S."/>
            <person name="Shea T."/>
            <person name="Sherpa N."/>
            <person name="Shi L."/>
            <person name="Shih D."/>
            <person name="Sparrow T."/>
            <person name="Spaulding J."/>
            <person name="Stalker J."/>
            <person name="Stange-Thomann N."/>
            <person name="Stavropoulos S."/>
            <person name="Stone C."/>
            <person name="Strader C."/>
            <person name="Tesfaye S."/>
            <person name="Thomson T."/>
            <person name="Thoulutsang Y."/>
            <person name="Thoulutsang D."/>
            <person name="Topham K."/>
            <person name="Topping I."/>
            <person name="Tsamla T."/>
            <person name="Vassiliev H."/>
            <person name="Vo A."/>
            <person name="Wangchuk T."/>
            <person name="Wangdi T."/>
            <person name="Weiand M."/>
            <person name="Wilkinson J."/>
            <person name="Wilson A."/>
            <person name="Yadav S."/>
            <person name="Young G."/>
            <person name="Yu Q."/>
            <person name="Zembek L."/>
            <person name="Zhong D."/>
            <person name="Zimmer A."/>
            <person name="Zwirko Z."/>
            <person name="Jaffe D.B."/>
            <person name="Alvarez P."/>
            <person name="Brockman W."/>
            <person name="Butler J."/>
            <person name="Chin C."/>
            <person name="Gnerre S."/>
            <person name="Grabherr M."/>
            <person name="Kleber M."/>
            <person name="Mauceli E."/>
            <person name="MacCallum I."/>
        </authorList>
    </citation>
    <scope>NUCLEOTIDE SEQUENCE [LARGE SCALE GENOMIC DNA]</scope>
    <source>
        <strain evidence="3">Rob3c / Tucson 14021-0248.25</strain>
    </source>
</reference>
<dbReference type="HOGENOM" id="CLU_2869980_0_0_1"/>
<feature type="region of interest" description="Disordered" evidence="1">
    <location>
        <begin position="25"/>
        <end position="64"/>
    </location>
</feature>
<sequence>MGKCFSSAATAAWLIRQAKQLNSCPRGRANVNSHFHQSARNDKRLLQQQQPQQQQQQQQQHPLQ</sequence>
<dbReference type="Proteomes" id="UP000001292">
    <property type="component" value="Unassembled WGS sequence"/>
</dbReference>
<accession>B4HEC6</accession>
<proteinExistence type="predicted"/>